<evidence type="ECO:0000313" key="2">
    <source>
        <dbReference type="EMBL" id="SJZ99313.1"/>
    </source>
</evidence>
<dbReference type="GeneID" id="303368082"/>
<dbReference type="Proteomes" id="UP000190395">
    <property type="component" value="Unassembled WGS sequence"/>
</dbReference>
<evidence type="ECO:0000313" key="3">
    <source>
        <dbReference type="Proteomes" id="UP000190395"/>
    </source>
</evidence>
<dbReference type="AlphaFoldDB" id="A0A1T4Q6A5"/>
<dbReference type="GO" id="GO:0003677">
    <property type="term" value="F:DNA binding"/>
    <property type="evidence" value="ECO:0007669"/>
    <property type="project" value="InterPro"/>
</dbReference>
<sequence length="93" mass="10536">MNKAYVGSSFDDFLEEEGIAEEVKNEAIKRLISYNLLEEMQKQNINKTEMAKRMSTSRAALDRLLNPYNDSVTLATLTKAANVLGKKLVLQLR</sequence>
<dbReference type="OrthoDB" id="9809434at2"/>
<dbReference type="Pfam" id="PF13443">
    <property type="entry name" value="HTH_26"/>
    <property type="match status" value="1"/>
</dbReference>
<dbReference type="EMBL" id="FUXC01000012">
    <property type="protein sequence ID" value="SJZ99313.1"/>
    <property type="molecule type" value="Genomic_DNA"/>
</dbReference>
<protein>
    <submittedName>
        <fullName evidence="2">Helix-turn-helix domain-containing protein</fullName>
    </submittedName>
</protein>
<evidence type="ECO:0000259" key="1">
    <source>
        <dbReference type="Pfam" id="PF13443"/>
    </source>
</evidence>
<accession>A0A1T4Q6A5</accession>
<gene>
    <name evidence="2" type="ORF">SAMN02745152_01855</name>
</gene>
<proteinExistence type="predicted"/>
<dbReference type="Gene3D" id="1.10.260.40">
    <property type="entry name" value="lambda repressor-like DNA-binding domains"/>
    <property type="match status" value="1"/>
</dbReference>
<dbReference type="RefSeq" id="WP_078931592.1">
    <property type="nucleotide sequence ID" value="NZ_FUXC01000012.1"/>
</dbReference>
<dbReference type="InterPro" id="IPR001387">
    <property type="entry name" value="Cro/C1-type_HTH"/>
</dbReference>
<dbReference type="SUPFAM" id="SSF47413">
    <property type="entry name" value="lambda repressor-like DNA-binding domains"/>
    <property type="match status" value="1"/>
</dbReference>
<feature type="domain" description="HTH cro/C1-type" evidence="1">
    <location>
        <begin position="35"/>
        <end position="85"/>
    </location>
</feature>
<dbReference type="InterPro" id="IPR010982">
    <property type="entry name" value="Lambda_DNA-bd_dom_sf"/>
</dbReference>
<organism evidence="2 3">
    <name type="scientific">Treponema berlinense</name>
    <dbReference type="NCBI Taxonomy" id="225004"/>
    <lineage>
        <taxon>Bacteria</taxon>
        <taxon>Pseudomonadati</taxon>
        <taxon>Spirochaetota</taxon>
        <taxon>Spirochaetia</taxon>
        <taxon>Spirochaetales</taxon>
        <taxon>Treponemataceae</taxon>
        <taxon>Treponema</taxon>
    </lineage>
</organism>
<reference evidence="2 3" key="1">
    <citation type="submission" date="2017-02" db="EMBL/GenBank/DDBJ databases">
        <authorList>
            <person name="Peterson S.W."/>
        </authorList>
    </citation>
    <scope>NUCLEOTIDE SEQUENCE [LARGE SCALE GENOMIC DNA]</scope>
    <source>
        <strain evidence="2 3">ATCC BAA-909</strain>
    </source>
</reference>
<dbReference type="STRING" id="225004.SAMN02745152_01855"/>
<keyword evidence="3" id="KW-1185">Reference proteome</keyword>
<name>A0A1T4Q6A5_9SPIR</name>